<dbReference type="Proteomes" id="UP000887561">
    <property type="component" value="Unplaced"/>
</dbReference>
<protein>
    <submittedName>
        <fullName evidence="3">Uncharacterized protein</fullName>
    </submittedName>
</protein>
<evidence type="ECO:0000256" key="1">
    <source>
        <dbReference type="SAM" id="MobiDB-lite"/>
    </source>
</evidence>
<feature type="compositionally biased region" description="Polar residues" evidence="1">
    <location>
        <begin position="431"/>
        <end position="455"/>
    </location>
</feature>
<evidence type="ECO:0000313" key="2">
    <source>
        <dbReference type="Proteomes" id="UP000887561"/>
    </source>
</evidence>
<keyword evidence="2" id="KW-1185">Reference proteome</keyword>
<feature type="region of interest" description="Disordered" evidence="1">
    <location>
        <begin position="410"/>
        <end position="485"/>
    </location>
</feature>
<feature type="compositionally biased region" description="Polar residues" evidence="1">
    <location>
        <begin position="526"/>
        <end position="556"/>
    </location>
</feature>
<feature type="region of interest" description="Disordered" evidence="1">
    <location>
        <begin position="510"/>
        <end position="556"/>
    </location>
</feature>
<organism evidence="2 3">
    <name type="scientific">Meloidogyne javanica</name>
    <name type="common">Root-knot nematode worm</name>
    <dbReference type="NCBI Taxonomy" id="6303"/>
    <lineage>
        <taxon>Eukaryota</taxon>
        <taxon>Metazoa</taxon>
        <taxon>Ecdysozoa</taxon>
        <taxon>Nematoda</taxon>
        <taxon>Chromadorea</taxon>
        <taxon>Rhabditida</taxon>
        <taxon>Tylenchina</taxon>
        <taxon>Tylenchomorpha</taxon>
        <taxon>Tylenchoidea</taxon>
        <taxon>Meloidogynidae</taxon>
        <taxon>Meloidogyninae</taxon>
        <taxon>Meloidogyne</taxon>
        <taxon>Meloidogyne incognita group</taxon>
    </lineage>
</organism>
<proteinExistence type="predicted"/>
<feature type="region of interest" description="Disordered" evidence="1">
    <location>
        <begin position="169"/>
        <end position="191"/>
    </location>
</feature>
<accession>A0A915LG22</accession>
<evidence type="ECO:0000313" key="3">
    <source>
        <dbReference type="WBParaSite" id="scaffold1044_cov225.g2285"/>
    </source>
</evidence>
<sequence>MTTSVDFDYNGPPVTVSNGMAVELVAQFGIQNAWFAFLKLRGMKLKNEEAENARESFTYFRNKIGHLRRLTREFNEKQKEKDCEESTKNSFDALSSADFDNFFVSPDSLELRKDATKYSEVEDNEFFEETKQMVEKLLAAKEEIARRHSETIDDVVSVVMEKIRNNQPFEGELTAPTGHFIPPKSHHKRAGISGGQKMIHQQRSGIPVMGQMKAEESILRQQQKGGTVLASVTNEGVLTTATPTTAFRQLSNLFFDFYQFFSHFSPGQSIVLLQNPLSSTGPIQLPQSQISFGGLPSVSPTSSTYKSRQNVYNNGQMMTEPAIHSQHQQVYPPLISSPSIQTATSRLQQQHIYSIGQPVVGDVGNIGGGTTATTAIPLDLAIQQNMTVQELIQTLKVQGGNRNTNTQIILQTNANIPPTPTPTSTILTTTDRNPIQNQQETPDSSSQEASIQENALKSGYPKKDKNENNQMKKGRKKKKGESEQQFENIILKTDVGEKIDLEANERGKQKIGQINKEDEKLGNAGGQLQSETKVKKQTSSTTNVQGNVSTVPNQKQQQRIEELEAQLKKLNKQLLTEKNKAATQKKRADKALSDLEKASDSIQLLKIDLACQKTDNNTLIAENIALK</sequence>
<dbReference type="WBParaSite" id="scaffold1044_cov225.g2285">
    <property type="protein sequence ID" value="scaffold1044_cov225.g2285"/>
    <property type="gene ID" value="scaffold1044_cov225.g2285"/>
</dbReference>
<name>A0A915LG22_MELJA</name>
<reference evidence="3" key="1">
    <citation type="submission" date="2022-11" db="UniProtKB">
        <authorList>
            <consortium name="WormBaseParasite"/>
        </authorList>
    </citation>
    <scope>IDENTIFICATION</scope>
</reference>
<dbReference type="AlphaFoldDB" id="A0A915LG22"/>